<dbReference type="OrthoDB" id="278055at2759"/>
<organism evidence="2 3">
    <name type="scientific">Trypanosoma conorhini</name>
    <dbReference type="NCBI Taxonomy" id="83891"/>
    <lineage>
        <taxon>Eukaryota</taxon>
        <taxon>Discoba</taxon>
        <taxon>Euglenozoa</taxon>
        <taxon>Kinetoplastea</taxon>
        <taxon>Metakinetoplastina</taxon>
        <taxon>Trypanosomatida</taxon>
        <taxon>Trypanosomatidae</taxon>
        <taxon>Trypanosoma</taxon>
    </lineage>
</organism>
<dbReference type="AlphaFoldDB" id="A0A422MU99"/>
<protein>
    <submittedName>
        <fullName evidence="2">Uncharacterized protein</fullName>
    </submittedName>
</protein>
<dbReference type="Proteomes" id="UP000284403">
    <property type="component" value="Unassembled WGS sequence"/>
</dbReference>
<proteinExistence type="predicted"/>
<accession>A0A422MU99</accession>
<comment type="caution">
    <text evidence="2">The sequence shown here is derived from an EMBL/GenBank/DDBJ whole genome shotgun (WGS) entry which is preliminary data.</text>
</comment>
<dbReference type="RefSeq" id="XP_029223428.1">
    <property type="nucleotide sequence ID" value="XM_029376461.1"/>
</dbReference>
<dbReference type="EMBL" id="MKKU01001217">
    <property type="protein sequence ID" value="RNE96773.1"/>
    <property type="molecule type" value="Genomic_DNA"/>
</dbReference>
<evidence type="ECO:0000313" key="3">
    <source>
        <dbReference type="Proteomes" id="UP000284403"/>
    </source>
</evidence>
<keyword evidence="3" id="KW-1185">Reference proteome</keyword>
<sequence>MANPPPQRSAPTPWRECAPPRLTSLCGARPCIAGGASPECAGAWRASLRGPAPTAPRRLQGTRGRIQQEHRRQWRSGFLGSGHCDCPAPQAWEAGQMLPTSLRPVALTSCPRKLAERIAARRIRGTVEAQLLP</sequence>
<reference evidence="2 3" key="1">
    <citation type="journal article" date="2018" name="BMC Genomics">
        <title>Genomic comparison of Trypanosoma conorhini and Trypanosoma rangeli to Trypanosoma cruzi strains of high and low virulence.</title>
        <authorList>
            <person name="Bradwell K.R."/>
            <person name="Koparde V.N."/>
            <person name="Matveyev A.V."/>
            <person name="Serrano M.G."/>
            <person name="Alves J.M."/>
            <person name="Parikh H."/>
            <person name="Huang B."/>
            <person name="Lee V."/>
            <person name="Espinosa-Alvarez O."/>
            <person name="Ortiz P.A."/>
            <person name="Costa-Martins A.G."/>
            <person name="Teixeira M.M."/>
            <person name="Buck G.A."/>
        </authorList>
    </citation>
    <scope>NUCLEOTIDE SEQUENCE [LARGE SCALE GENOMIC DNA]</scope>
    <source>
        <strain evidence="2 3">025E</strain>
    </source>
</reference>
<name>A0A422MU99_9TRYP</name>
<evidence type="ECO:0000256" key="1">
    <source>
        <dbReference type="SAM" id="MobiDB-lite"/>
    </source>
</evidence>
<dbReference type="GeneID" id="40323261"/>
<gene>
    <name evidence="2" type="ORF">Tco025E_09650</name>
</gene>
<evidence type="ECO:0000313" key="2">
    <source>
        <dbReference type="EMBL" id="RNE96773.1"/>
    </source>
</evidence>
<feature type="region of interest" description="Disordered" evidence="1">
    <location>
        <begin position="48"/>
        <end position="70"/>
    </location>
</feature>